<dbReference type="SMART" id="SM00304">
    <property type="entry name" value="HAMP"/>
    <property type="match status" value="1"/>
</dbReference>
<dbReference type="EMBL" id="JFHD01000004">
    <property type="protein sequence ID" value="KDR32113.1"/>
    <property type="molecule type" value="Genomic_DNA"/>
</dbReference>
<dbReference type="PROSITE" id="PS50885">
    <property type="entry name" value="HAMP"/>
    <property type="match status" value="1"/>
</dbReference>
<dbReference type="InterPro" id="IPR003660">
    <property type="entry name" value="HAMP_dom"/>
</dbReference>
<dbReference type="SUPFAM" id="SSF55874">
    <property type="entry name" value="ATPase domain of HSP90 chaperone/DNA topoisomerase II/histidine kinase"/>
    <property type="match status" value="1"/>
</dbReference>
<evidence type="ECO:0000256" key="7">
    <source>
        <dbReference type="ARBA" id="ARBA00022679"/>
    </source>
</evidence>
<dbReference type="Gene3D" id="3.30.565.10">
    <property type="entry name" value="Histidine kinase-like ATPase, C-terminal domain"/>
    <property type="match status" value="1"/>
</dbReference>
<name>A0A656QNA6_9BURK</name>
<dbReference type="Pfam" id="PF02518">
    <property type="entry name" value="HATPase_c"/>
    <property type="match status" value="1"/>
</dbReference>
<keyword evidence="6" id="KW-0597">Phosphoprotein</keyword>
<evidence type="ECO:0000256" key="15">
    <source>
        <dbReference type="SAM" id="Phobius"/>
    </source>
</evidence>
<comment type="caution">
    <text evidence="18">The sequence shown here is derived from an EMBL/GenBank/DDBJ whole genome shotgun (WGS) entry which is preliminary data.</text>
</comment>
<evidence type="ECO:0000313" key="19">
    <source>
        <dbReference type="Proteomes" id="UP000027451"/>
    </source>
</evidence>
<evidence type="ECO:0000256" key="6">
    <source>
        <dbReference type="ARBA" id="ARBA00022553"/>
    </source>
</evidence>
<evidence type="ECO:0000256" key="12">
    <source>
        <dbReference type="ARBA" id="ARBA00022989"/>
    </source>
</evidence>
<evidence type="ECO:0000259" key="16">
    <source>
        <dbReference type="PROSITE" id="PS50109"/>
    </source>
</evidence>
<dbReference type="Proteomes" id="UP000027451">
    <property type="component" value="Unassembled WGS sequence"/>
</dbReference>
<dbReference type="AlphaFoldDB" id="A0A656QNA6"/>
<comment type="subcellular location">
    <subcellularLocation>
        <location evidence="2">Cell inner membrane</location>
        <topology evidence="2">Multi-pass membrane protein</topology>
    </subcellularLocation>
</comment>
<proteinExistence type="predicted"/>
<keyword evidence="11" id="KW-0067">ATP-binding</keyword>
<protein>
    <recommendedName>
        <fullName evidence="3">histidine kinase</fullName>
        <ecNumber evidence="3">2.7.13.3</ecNumber>
    </recommendedName>
</protein>
<keyword evidence="12 15" id="KW-1133">Transmembrane helix</keyword>
<reference evidence="18 19" key="1">
    <citation type="submission" date="2014-03" db="EMBL/GenBank/DDBJ databases">
        <title>Draft Genome Sequences of Four Burkholderia Strains.</title>
        <authorList>
            <person name="Liu X.Y."/>
            <person name="Li C.X."/>
            <person name="Xu J.H."/>
        </authorList>
    </citation>
    <scope>NUCLEOTIDE SEQUENCE [LARGE SCALE GENOMIC DNA]</scope>
    <source>
        <strain evidence="18 19">OP-1</strain>
    </source>
</reference>
<accession>A0A656QNA6</accession>
<dbReference type="Pfam" id="PF00512">
    <property type="entry name" value="HisKA"/>
    <property type="match status" value="1"/>
</dbReference>
<evidence type="ECO:0000313" key="18">
    <source>
        <dbReference type="EMBL" id="KDR32113.1"/>
    </source>
</evidence>
<dbReference type="CDD" id="cd00082">
    <property type="entry name" value="HisKA"/>
    <property type="match status" value="1"/>
</dbReference>
<dbReference type="GO" id="GO:0000155">
    <property type="term" value="F:phosphorelay sensor kinase activity"/>
    <property type="evidence" value="ECO:0007669"/>
    <property type="project" value="InterPro"/>
</dbReference>
<evidence type="ECO:0000256" key="9">
    <source>
        <dbReference type="ARBA" id="ARBA00022741"/>
    </source>
</evidence>
<evidence type="ECO:0000256" key="13">
    <source>
        <dbReference type="ARBA" id="ARBA00023012"/>
    </source>
</evidence>
<keyword evidence="10 18" id="KW-0418">Kinase</keyword>
<keyword evidence="19" id="KW-1185">Reference proteome</keyword>
<dbReference type="Gene3D" id="1.10.287.130">
    <property type="match status" value="1"/>
</dbReference>
<feature type="domain" description="HAMP" evidence="17">
    <location>
        <begin position="175"/>
        <end position="227"/>
    </location>
</feature>
<dbReference type="GO" id="GO:0005886">
    <property type="term" value="C:plasma membrane"/>
    <property type="evidence" value="ECO:0007669"/>
    <property type="project" value="UniProtKB-SubCell"/>
</dbReference>
<dbReference type="SMART" id="SM00387">
    <property type="entry name" value="HATPase_c"/>
    <property type="match status" value="1"/>
</dbReference>
<keyword evidence="5" id="KW-0997">Cell inner membrane</keyword>
<dbReference type="Pfam" id="PF00672">
    <property type="entry name" value="HAMP"/>
    <property type="match status" value="1"/>
</dbReference>
<dbReference type="InterPro" id="IPR036097">
    <property type="entry name" value="HisK_dim/P_sf"/>
</dbReference>
<keyword evidence="7" id="KW-0808">Transferase</keyword>
<keyword evidence="14 15" id="KW-0472">Membrane</keyword>
<evidence type="ECO:0000256" key="14">
    <source>
        <dbReference type="ARBA" id="ARBA00023136"/>
    </source>
</evidence>
<dbReference type="PRINTS" id="PR00344">
    <property type="entry name" value="BCTRLSENSOR"/>
</dbReference>
<evidence type="ECO:0000256" key="11">
    <source>
        <dbReference type="ARBA" id="ARBA00022840"/>
    </source>
</evidence>
<keyword evidence="8 15" id="KW-0812">Transmembrane</keyword>
<dbReference type="InterPro" id="IPR003661">
    <property type="entry name" value="HisK_dim/P_dom"/>
</dbReference>
<evidence type="ECO:0000256" key="10">
    <source>
        <dbReference type="ARBA" id="ARBA00022777"/>
    </source>
</evidence>
<evidence type="ECO:0000256" key="3">
    <source>
        <dbReference type="ARBA" id="ARBA00012438"/>
    </source>
</evidence>
<dbReference type="SUPFAM" id="SSF47384">
    <property type="entry name" value="Homodimeric domain of signal transducing histidine kinase"/>
    <property type="match status" value="1"/>
</dbReference>
<dbReference type="InterPro" id="IPR004358">
    <property type="entry name" value="Sig_transdc_His_kin-like_C"/>
</dbReference>
<dbReference type="CDD" id="cd00075">
    <property type="entry name" value="HATPase"/>
    <property type="match status" value="1"/>
</dbReference>
<dbReference type="InterPro" id="IPR003594">
    <property type="entry name" value="HATPase_dom"/>
</dbReference>
<keyword evidence="9" id="KW-0547">Nucleotide-binding</keyword>
<feature type="transmembrane region" description="Helical" evidence="15">
    <location>
        <begin position="151"/>
        <end position="174"/>
    </location>
</feature>
<sequence>MPRVFATTLGQILAIVAGSSAATLLLFIVLLFYPGAPPSPPWPWQTSYRIVALVDMLSATPDADRVRVLAAAGRARMTAKLVDDAVICKGSTLDTHDLEAALRAELHAGAALTVRTCDARQPTQNLQVLIPLGQRTLEIRTDRNEREPDRFTIPFFGALAFLCVGVAGLSAWAVSRVIRPLRRLSEKADAFGRDITVAPIDEEGPLEIRRAAHAFNRMQERIARSMQSRTRMLAAISHDLRTPLTRMRLQLDAEKKEIERAKLLRDIDLMQTMVSSALAFLTSDAGAEKKEWLDLGALLGTLCDEYAESGAAIRYDGPDQIPFFCKPDAIQRVLTNLIDNAIHFGTEIVVTAALDAGNVVIDVTDDGPGIPADRLQDVIEPFVRLDPARAQRPGSVGLGLSIVDDIVRSHGGTLALINREPSGLIARVTMPASN</sequence>
<keyword evidence="13" id="KW-0902">Two-component regulatory system</keyword>
<dbReference type="PANTHER" id="PTHR44936:SF5">
    <property type="entry name" value="SENSOR HISTIDINE KINASE ENVZ"/>
    <property type="match status" value="1"/>
</dbReference>
<evidence type="ECO:0000256" key="5">
    <source>
        <dbReference type="ARBA" id="ARBA00022519"/>
    </source>
</evidence>
<dbReference type="PROSITE" id="PS50109">
    <property type="entry name" value="HIS_KIN"/>
    <property type="match status" value="1"/>
</dbReference>
<dbReference type="InterPro" id="IPR050980">
    <property type="entry name" value="2C_sensor_his_kinase"/>
</dbReference>
<evidence type="ECO:0000256" key="1">
    <source>
        <dbReference type="ARBA" id="ARBA00000085"/>
    </source>
</evidence>
<dbReference type="InterPro" id="IPR036890">
    <property type="entry name" value="HATPase_C_sf"/>
</dbReference>
<dbReference type="PANTHER" id="PTHR44936">
    <property type="entry name" value="SENSOR PROTEIN CREC"/>
    <property type="match status" value="1"/>
</dbReference>
<dbReference type="RefSeq" id="WP_034471160.1">
    <property type="nucleotide sequence ID" value="NZ_CADFFU010000014.1"/>
</dbReference>
<gene>
    <name evidence="18" type="ORF">BG60_26115</name>
</gene>
<comment type="catalytic activity">
    <reaction evidence="1">
        <text>ATP + protein L-histidine = ADP + protein N-phospho-L-histidine.</text>
        <dbReference type="EC" id="2.7.13.3"/>
    </reaction>
</comment>
<evidence type="ECO:0000259" key="17">
    <source>
        <dbReference type="PROSITE" id="PS50885"/>
    </source>
</evidence>
<feature type="transmembrane region" description="Helical" evidence="15">
    <location>
        <begin position="12"/>
        <end position="33"/>
    </location>
</feature>
<dbReference type="InterPro" id="IPR005467">
    <property type="entry name" value="His_kinase_dom"/>
</dbReference>
<dbReference type="CDD" id="cd06225">
    <property type="entry name" value="HAMP"/>
    <property type="match status" value="1"/>
</dbReference>
<dbReference type="GO" id="GO:0005524">
    <property type="term" value="F:ATP binding"/>
    <property type="evidence" value="ECO:0007669"/>
    <property type="project" value="UniProtKB-KW"/>
</dbReference>
<organism evidence="18 19">
    <name type="scientific">Caballeronia zhejiangensis</name>
    <dbReference type="NCBI Taxonomy" id="871203"/>
    <lineage>
        <taxon>Bacteria</taxon>
        <taxon>Pseudomonadati</taxon>
        <taxon>Pseudomonadota</taxon>
        <taxon>Betaproteobacteria</taxon>
        <taxon>Burkholderiales</taxon>
        <taxon>Burkholderiaceae</taxon>
        <taxon>Caballeronia</taxon>
    </lineage>
</organism>
<evidence type="ECO:0000256" key="4">
    <source>
        <dbReference type="ARBA" id="ARBA00022475"/>
    </source>
</evidence>
<feature type="domain" description="Histidine kinase" evidence="16">
    <location>
        <begin position="235"/>
        <end position="434"/>
    </location>
</feature>
<evidence type="ECO:0000256" key="8">
    <source>
        <dbReference type="ARBA" id="ARBA00022692"/>
    </source>
</evidence>
<dbReference type="SMART" id="SM00388">
    <property type="entry name" value="HisKA"/>
    <property type="match status" value="1"/>
</dbReference>
<evidence type="ECO:0000256" key="2">
    <source>
        <dbReference type="ARBA" id="ARBA00004429"/>
    </source>
</evidence>
<keyword evidence="4" id="KW-1003">Cell membrane</keyword>
<dbReference type="EC" id="2.7.13.3" evidence="3"/>